<dbReference type="AlphaFoldDB" id="A0A7R8ASA5"/>
<name>A0A7R8ASA5_9EURO</name>
<accession>A0A7R8ASA5</accession>
<keyword evidence="2" id="KW-1185">Reference proteome</keyword>
<protein>
    <submittedName>
        <fullName evidence="1">Uncharacterized protein</fullName>
    </submittedName>
</protein>
<gene>
    <name evidence="1" type="ORF">APUU_60761A</name>
</gene>
<dbReference type="EMBL" id="AP024448">
    <property type="protein sequence ID" value="BCS27713.1"/>
    <property type="molecule type" value="Genomic_DNA"/>
</dbReference>
<dbReference type="KEGG" id="apuu:APUU_60761A"/>
<evidence type="ECO:0000313" key="1">
    <source>
        <dbReference type="EMBL" id="BCS27713.1"/>
    </source>
</evidence>
<organism evidence="1 2">
    <name type="scientific">Aspergillus puulaauensis</name>
    <dbReference type="NCBI Taxonomy" id="1220207"/>
    <lineage>
        <taxon>Eukaryota</taxon>
        <taxon>Fungi</taxon>
        <taxon>Dikarya</taxon>
        <taxon>Ascomycota</taxon>
        <taxon>Pezizomycotina</taxon>
        <taxon>Eurotiomycetes</taxon>
        <taxon>Eurotiomycetidae</taxon>
        <taxon>Eurotiales</taxon>
        <taxon>Aspergillaceae</taxon>
        <taxon>Aspergillus</taxon>
    </lineage>
</organism>
<dbReference type="RefSeq" id="XP_041559907.1">
    <property type="nucleotide sequence ID" value="XM_041694037.1"/>
</dbReference>
<sequence>MTTLLSLLCAENWWWDSGEESYIKFHEDGTGELVARCELCLFIASHFNWKAHDPASLSNEIDSATSWLSTWRPSDIGQIDIEMTLTTRRVQMGNMDMKRWKINEDILTEDAFLPRRLTLRLQKGRFMTPTDARYVHRISYYLTFHYRLSCSPSPFPGQDMWKDAGGAPESLRFWEWKEFESHERSVQWQMGLGGKIFNTCKRAINLD</sequence>
<dbReference type="Proteomes" id="UP000654913">
    <property type="component" value="Chromosome 6"/>
</dbReference>
<evidence type="ECO:0000313" key="2">
    <source>
        <dbReference type="Proteomes" id="UP000654913"/>
    </source>
</evidence>
<reference evidence="1" key="2">
    <citation type="submission" date="2021-02" db="EMBL/GenBank/DDBJ databases">
        <title>Aspergillus puulaauensis MK2 genome sequence.</title>
        <authorList>
            <person name="Futagami T."/>
            <person name="Mori K."/>
            <person name="Kadooka C."/>
            <person name="Tanaka T."/>
        </authorList>
    </citation>
    <scope>NUCLEOTIDE SEQUENCE</scope>
    <source>
        <strain evidence="1">MK2</strain>
    </source>
</reference>
<reference evidence="1" key="1">
    <citation type="submission" date="2021-01" db="EMBL/GenBank/DDBJ databases">
        <authorList>
            <consortium name="Aspergillus puulaauensis MK2 genome sequencing consortium"/>
            <person name="Kazuki M."/>
            <person name="Futagami T."/>
        </authorList>
    </citation>
    <scope>NUCLEOTIDE SEQUENCE</scope>
    <source>
        <strain evidence="1">MK2</strain>
    </source>
</reference>
<dbReference type="OrthoDB" id="2935237at2759"/>
<proteinExistence type="predicted"/>
<dbReference type="GeneID" id="64977718"/>